<feature type="binding site" evidence="8">
    <location>
        <position position="336"/>
    </location>
    <ligand>
        <name>3-phosphoshikimate</name>
        <dbReference type="ChEBI" id="CHEBI:145989"/>
    </ligand>
</feature>
<comment type="caution">
    <text evidence="11">The sequence shown here is derived from an EMBL/GenBank/DDBJ whole genome shotgun (WGS) entry which is preliminary data.</text>
</comment>
<dbReference type="EMBL" id="SSSN01000003">
    <property type="protein sequence ID" value="THG35683.1"/>
    <property type="molecule type" value="Genomic_DNA"/>
</dbReference>
<feature type="binding site" evidence="8">
    <location>
        <position position="193"/>
    </location>
    <ligand>
        <name>3-phosphoshikimate</name>
        <dbReference type="ChEBI" id="CHEBI:145989"/>
    </ligand>
</feature>
<dbReference type="InterPro" id="IPR001986">
    <property type="entry name" value="Enolpyruvate_Tfrase_dom"/>
</dbReference>
<comment type="pathway">
    <text evidence="1 8">Metabolic intermediate biosynthesis; chorismate biosynthesis; chorismate from D-erythrose 4-phosphate and phosphoenolpyruvate: step 6/7.</text>
</comment>
<dbReference type="Pfam" id="PF00275">
    <property type="entry name" value="EPSP_synthase"/>
    <property type="match status" value="1"/>
</dbReference>
<dbReference type="FunFam" id="3.65.10.10:FF:000010">
    <property type="entry name" value="3-phosphoshikimate 1-carboxyvinyltransferase"/>
    <property type="match status" value="1"/>
</dbReference>
<dbReference type="InterPro" id="IPR023193">
    <property type="entry name" value="EPSP_synthase_CS"/>
</dbReference>
<evidence type="ECO:0000256" key="4">
    <source>
        <dbReference type="ARBA" id="ARBA00022605"/>
    </source>
</evidence>
<feature type="binding site" evidence="8">
    <location>
        <position position="194"/>
    </location>
    <ligand>
        <name>3-phosphoshikimate</name>
        <dbReference type="ChEBI" id="CHEBI:145989"/>
    </ligand>
</feature>
<feature type="active site" description="Proton acceptor" evidence="8">
    <location>
        <position position="336"/>
    </location>
</feature>
<dbReference type="PIRSF" id="PIRSF000505">
    <property type="entry name" value="EPSPS"/>
    <property type="match status" value="1"/>
</dbReference>
<dbReference type="EC" id="2.5.1.19" evidence="8"/>
<evidence type="ECO:0000256" key="1">
    <source>
        <dbReference type="ARBA" id="ARBA00004811"/>
    </source>
</evidence>
<dbReference type="FunFam" id="3.65.10.10:FF:000011">
    <property type="entry name" value="3-phosphoshikimate 1-carboxyvinyltransferase"/>
    <property type="match status" value="1"/>
</dbReference>
<feature type="binding site" evidence="8">
    <location>
        <position position="367"/>
    </location>
    <ligand>
        <name>phosphoenolpyruvate</name>
        <dbReference type="ChEBI" id="CHEBI:58702"/>
    </ligand>
</feature>
<organism evidence="11 12">
    <name type="scientific">Orlajensenia flava</name>
    <dbReference type="NCBI Taxonomy" id="2565934"/>
    <lineage>
        <taxon>Bacteria</taxon>
        <taxon>Bacillati</taxon>
        <taxon>Actinomycetota</taxon>
        <taxon>Actinomycetes</taxon>
        <taxon>Micrococcales</taxon>
        <taxon>Microbacteriaceae</taxon>
        <taxon>Orlajensenia</taxon>
    </lineage>
</organism>
<comment type="function">
    <text evidence="8">Catalyzes the transfer of the enolpyruvyl moiety of phosphoenolpyruvate (PEP) to the 5-hydroxyl of shikimate-3-phosphate (S3P) to produce enolpyruvyl shikimate-3-phosphate and inorganic phosphate.</text>
</comment>
<feature type="binding site" evidence="8">
    <location>
        <position position="194"/>
    </location>
    <ligand>
        <name>phosphoenolpyruvate</name>
        <dbReference type="ChEBI" id="CHEBI:58702"/>
    </ligand>
</feature>
<feature type="binding site" evidence="8">
    <location>
        <position position="50"/>
    </location>
    <ligand>
        <name>3-phosphoshikimate</name>
        <dbReference type="ChEBI" id="CHEBI:145989"/>
    </ligand>
</feature>
<feature type="binding site" evidence="8">
    <location>
        <position position="118"/>
    </location>
    <ligand>
        <name>phosphoenolpyruvate</name>
        <dbReference type="ChEBI" id="CHEBI:58702"/>
    </ligand>
</feature>
<feature type="domain" description="Enolpyruvate transferase" evidence="10">
    <location>
        <begin position="33"/>
        <end position="440"/>
    </location>
</feature>
<evidence type="ECO:0000259" key="10">
    <source>
        <dbReference type="Pfam" id="PF00275"/>
    </source>
</evidence>
<feature type="binding site" evidence="8">
    <location>
        <position position="46"/>
    </location>
    <ligand>
        <name>3-phosphoshikimate</name>
        <dbReference type="ChEBI" id="CHEBI:145989"/>
    </ligand>
</feature>
<keyword evidence="5 8" id="KW-0808">Transferase</keyword>
<keyword evidence="12" id="KW-1185">Reference proteome</keyword>
<evidence type="ECO:0000256" key="5">
    <source>
        <dbReference type="ARBA" id="ARBA00022679"/>
    </source>
</evidence>
<evidence type="ECO:0000256" key="2">
    <source>
        <dbReference type="ARBA" id="ARBA00009948"/>
    </source>
</evidence>
<dbReference type="PANTHER" id="PTHR21090:SF5">
    <property type="entry name" value="PENTAFUNCTIONAL AROM POLYPEPTIDE"/>
    <property type="match status" value="1"/>
</dbReference>
<evidence type="ECO:0000256" key="8">
    <source>
        <dbReference type="HAMAP-Rule" id="MF_00210"/>
    </source>
</evidence>
<dbReference type="CDD" id="cd01556">
    <property type="entry name" value="EPSP_synthase"/>
    <property type="match status" value="1"/>
</dbReference>
<feature type="binding site" evidence="8">
    <location>
        <position position="221"/>
    </location>
    <ligand>
        <name>3-phosphoshikimate</name>
        <dbReference type="ChEBI" id="CHEBI:145989"/>
    </ligand>
</feature>
<feature type="binding site" evidence="8">
    <location>
        <position position="45"/>
    </location>
    <ligand>
        <name>3-phosphoshikimate</name>
        <dbReference type="ChEBI" id="CHEBI:145989"/>
    </ligand>
</feature>
<feature type="binding site" evidence="8">
    <location>
        <position position="433"/>
    </location>
    <ligand>
        <name>phosphoenolpyruvate</name>
        <dbReference type="ChEBI" id="CHEBI:58702"/>
    </ligand>
</feature>
<dbReference type="PANTHER" id="PTHR21090">
    <property type="entry name" value="AROM/DEHYDROQUINATE SYNTHASE"/>
    <property type="match status" value="1"/>
</dbReference>
<feature type="binding site" evidence="8">
    <location>
        <position position="45"/>
    </location>
    <ligand>
        <name>phosphoenolpyruvate</name>
        <dbReference type="ChEBI" id="CHEBI:58702"/>
    </ligand>
</feature>
<sequence length="461" mass="48272">MQISRYSAPEFDPYGDNRPEESTELWAAPVASEPIVAAVKLPGSKSLTNRELVLSALADAPSLLRRPLHSRDSALMVQALRSLGTRIVEVDGEGPDPDLLVTPGELLGSTTIDCGLAGTVMRFLPPLAGLALGPTTFDGDEGARIRPMAATIGSLRDLGVDIDDNGRAVLPFTVHGTGRIAGGDVSIDASSSSQFVSGLLLAAARFDDGLHLRHSGERLPSQPHIEMTIAALAARGVLVEEPAVGEWIVAPGAIAGREVDIEPDLSNAAPFLAAALVTRGSVTIPDWPEQTTQVGDELLRLLPLFGATVIRDGSLVTVRGGDRILPVELHLPEAGELAPNLVALAALANGTSTITGIGHIRHHETDRLAALAAEINGLGGRVTELDDGLMIEPAPLHGGVWRSYADHRTATSGAIIGLAVPGVDVHDIGSTAKTLPAFPQLWHEMLHGAPATQFEPFSLTL</sequence>
<feature type="binding site" evidence="8">
    <location>
        <position position="146"/>
    </location>
    <ligand>
        <name>phosphoenolpyruvate</name>
        <dbReference type="ChEBI" id="CHEBI:58702"/>
    </ligand>
</feature>
<comment type="caution">
    <text evidence="8">Lacks conserved residue(s) required for the propagation of feature annotation.</text>
</comment>
<dbReference type="PROSITE" id="PS00885">
    <property type="entry name" value="EPSP_SYNTHASE_2"/>
    <property type="match status" value="1"/>
</dbReference>
<proteinExistence type="inferred from homology"/>
<dbReference type="InterPro" id="IPR013792">
    <property type="entry name" value="RNA3'P_cycl/enolpyr_Trfase_a/b"/>
</dbReference>
<dbReference type="InterPro" id="IPR006264">
    <property type="entry name" value="EPSP_synthase"/>
</dbReference>
<dbReference type="GO" id="GO:0009423">
    <property type="term" value="P:chorismate biosynthetic process"/>
    <property type="evidence" value="ECO:0007669"/>
    <property type="project" value="UniProtKB-UniRule"/>
</dbReference>
<comment type="subunit">
    <text evidence="8">Monomer.</text>
</comment>
<evidence type="ECO:0000313" key="11">
    <source>
        <dbReference type="EMBL" id="THG35683.1"/>
    </source>
</evidence>
<dbReference type="NCBIfam" id="TIGR01356">
    <property type="entry name" value="aroA"/>
    <property type="match status" value="1"/>
</dbReference>
<dbReference type="HAMAP" id="MF_00210">
    <property type="entry name" value="EPSP_synth"/>
    <property type="match status" value="1"/>
</dbReference>
<dbReference type="RefSeq" id="WP_136423352.1">
    <property type="nucleotide sequence ID" value="NZ_SSSN01000003.1"/>
</dbReference>
<reference evidence="11 12" key="1">
    <citation type="submission" date="2019-04" db="EMBL/GenBank/DDBJ databases">
        <authorList>
            <person name="Jiang L."/>
        </authorList>
    </citation>
    <scope>NUCLEOTIDE SEQUENCE [LARGE SCALE GENOMIC DNA]</scope>
    <source>
        <strain evidence="11 12">YIM 131861</strain>
    </source>
</reference>
<keyword evidence="6 8" id="KW-0057">Aromatic amino acid biosynthesis</keyword>
<name>A0A4S4FXX2_9MICO</name>
<keyword evidence="4 8" id="KW-0028">Amino-acid biosynthesis</keyword>
<evidence type="ECO:0000313" key="12">
    <source>
        <dbReference type="Proteomes" id="UP000307380"/>
    </source>
</evidence>
<protein>
    <recommendedName>
        <fullName evidence="8">3-phosphoshikimate 1-carboxyvinyltransferase</fullName>
        <ecNumber evidence="8">2.5.1.19</ecNumber>
    </recommendedName>
    <alternativeName>
        <fullName evidence="8">5-enolpyruvylshikimate-3-phosphate synthase</fullName>
        <shortName evidence="8">EPSP synthase</shortName>
        <shortName evidence="8">EPSPS</shortName>
    </alternativeName>
</protein>
<feature type="region of interest" description="Disordered" evidence="9">
    <location>
        <begin position="1"/>
        <end position="20"/>
    </location>
</feature>
<dbReference type="GO" id="GO:0005737">
    <property type="term" value="C:cytoplasm"/>
    <property type="evidence" value="ECO:0007669"/>
    <property type="project" value="UniProtKB-SubCell"/>
</dbReference>
<dbReference type="PROSITE" id="PS00104">
    <property type="entry name" value="EPSP_SYNTHASE_1"/>
    <property type="match status" value="1"/>
</dbReference>
<evidence type="ECO:0000256" key="9">
    <source>
        <dbReference type="SAM" id="MobiDB-lite"/>
    </source>
</evidence>
<keyword evidence="3 8" id="KW-0963">Cytoplasm</keyword>
<dbReference type="GO" id="GO:0009073">
    <property type="term" value="P:aromatic amino acid family biosynthetic process"/>
    <property type="evidence" value="ECO:0007669"/>
    <property type="project" value="UniProtKB-KW"/>
</dbReference>
<comment type="similarity">
    <text evidence="2 8">Belongs to the EPSP synthase family.</text>
</comment>
<dbReference type="GO" id="GO:0003866">
    <property type="term" value="F:3-phosphoshikimate 1-carboxyvinyltransferase activity"/>
    <property type="evidence" value="ECO:0007669"/>
    <property type="project" value="UniProtKB-UniRule"/>
</dbReference>
<evidence type="ECO:0000256" key="3">
    <source>
        <dbReference type="ARBA" id="ARBA00022490"/>
    </source>
</evidence>
<evidence type="ECO:0000256" key="6">
    <source>
        <dbReference type="ARBA" id="ARBA00023141"/>
    </source>
</evidence>
<evidence type="ECO:0000256" key="7">
    <source>
        <dbReference type="ARBA" id="ARBA00044633"/>
    </source>
</evidence>
<feature type="binding site" evidence="8">
    <location>
        <position position="192"/>
    </location>
    <ligand>
        <name>3-phosphoshikimate</name>
        <dbReference type="ChEBI" id="CHEBI:145989"/>
    </ligand>
</feature>
<comment type="catalytic activity">
    <reaction evidence="7">
        <text>3-phosphoshikimate + phosphoenolpyruvate = 5-O-(1-carboxyvinyl)-3-phosphoshikimate + phosphate</text>
        <dbReference type="Rhea" id="RHEA:21256"/>
        <dbReference type="ChEBI" id="CHEBI:43474"/>
        <dbReference type="ChEBI" id="CHEBI:57701"/>
        <dbReference type="ChEBI" id="CHEBI:58702"/>
        <dbReference type="ChEBI" id="CHEBI:145989"/>
        <dbReference type="EC" id="2.5.1.19"/>
    </reaction>
    <physiologicalReaction direction="left-to-right" evidence="7">
        <dbReference type="Rhea" id="RHEA:21257"/>
    </physiologicalReaction>
</comment>
<dbReference type="Proteomes" id="UP000307380">
    <property type="component" value="Unassembled WGS sequence"/>
</dbReference>
<dbReference type="AlphaFoldDB" id="A0A4S4FXX2"/>
<gene>
    <name evidence="8 11" type="primary">aroA</name>
    <name evidence="11" type="ORF">E6C70_06535</name>
</gene>
<dbReference type="InterPro" id="IPR036968">
    <property type="entry name" value="Enolpyruvate_Tfrase_sf"/>
</dbReference>
<comment type="subcellular location">
    <subcellularLocation>
        <location evidence="8">Cytoplasm</location>
    </subcellularLocation>
</comment>
<dbReference type="UniPathway" id="UPA00053">
    <property type="reaction ID" value="UER00089"/>
</dbReference>
<dbReference type="SUPFAM" id="SSF55205">
    <property type="entry name" value="EPT/RTPC-like"/>
    <property type="match status" value="1"/>
</dbReference>
<feature type="binding site" evidence="8">
    <location>
        <position position="363"/>
    </location>
    <ligand>
        <name>3-phosphoshikimate</name>
        <dbReference type="ChEBI" id="CHEBI:145989"/>
    </ligand>
</feature>
<feature type="binding site" evidence="8">
    <location>
        <position position="408"/>
    </location>
    <ligand>
        <name>phosphoenolpyruvate</name>
        <dbReference type="ChEBI" id="CHEBI:58702"/>
    </ligand>
</feature>
<dbReference type="OrthoDB" id="9809920at2"/>
<dbReference type="Gene3D" id="3.65.10.10">
    <property type="entry name" value="Enolpyruvate transferase domain"/>
    <property type="match status" value="2"/>
</dbReference>
<dbReference type="GO" id="GO:0008652">
    <property type="term" value="P:amino acid biosynthetic process"/>
    <property type="evidence" value="ECO:0007669"/>
    <property type="project" value="UniProtKB-KW"/>
</dbReference>
<accession>A0A4S4FXX2</accession>